<organism evidence="8 9">
    <name type="scientific">Arcticibacter tournemirensis</name>
    <dbReference type="NCBI Taxonomy" id="699437"/>
    <lineage>
        <taxon>Bacteria</taxon>
        <taxon>Pseudomonadati</taxon>
        <taxon>Bacteroidota</taxon>
        <taxon>Sphingobacteriia</taxon>
        <taxon>Sphingobacteriales</taxon>
        <taxon>Sphingobacteriaceae</taxon>
        <taxon>Arcticibacter</taxon>
    </lineage>
</organism>
<proteinExistence type="inferred from homology"/>
<comment type="subcellular location">
    <subcellularLocation>
        <location evidence="1">Cell outer membrane</location>
    </subcellularLocation>
</comment>
<dbReference type="SUPFAM" id="SSF48452">
    <property type="entry name" value="TPR-like"/>
    <property type="match status" value="1"/>
</dbReference>
<protein>
    <submittedName>
        <fullName evidence="8">RagB/SusD family nutrient uptake outer membrane protein</fullName>
    </submittedName>
</protein>
<evidence type="ECO:0000256" key="1">
    <source>
        <dbReference type="ARBA" id="ARBA00004442"/>
    </source>
</evidence>
<dbReference type="RefSeq" id="WP_128768127.1">
    <property type="nucleotide sequence ID" value="NZ_RXOC01000002.1"/>
</dbReference>
<evidence type="ECO:0000256" key="3">
    <source>
        <dbReference type="ARBA" id="ARBA00022729"/>
    </source>
</evidence>
<dbReference type="GO" id="GO:0009279">
    <property type="term" value="C:cell outer membrane"/>
    <property type="evidence" value="ECO:0007669"/>
    <property type="project" value="UniProtKB-SubCell"/>
</dbReference>
<dbReference type="Pfam" id="PF14322">
    <property type="entry name" value="SusD-like_3"/>
    <property type="match status" value="1"/>
</dbReference>
<sequence length="586" mass="65666">MDKALPFISLILFSVLFGSCKKESFLGKTKSTDLDENTVFADSAYTMNFLNGIYSDIGFSVAPNRFKSEGANGFYFNGGGLDAASDEAEGALSGAVNTYIQFATGTVNPAIITNDAWRISYTNIRRANIFLKHLPDADFSEKLKTRTKAEARFLRAWYYFILLEHYGGVPLMGDSVYNATDDIPKVRNTFAECVNYIVSECDIAAADLDSVQVAENYGRVNKAACKSLKSRLLLYAASPLFNGGQIAESPELRAITGYPSADANRWKLAEDAALEVMNIGYYGLLIDNTTEPGYGFYQVFTLRKSPELIFARMQGPNRELEGLWQPPTRGVSNPAAYPYQDLAEAFGMANGRPITDPASGYDASHPYNNRDPRFNNTFIHDQTLVIRRPELTKFPVNIHIDATDPSRVSSGQDAIYKGTPTGLYTNKMLNRDVVSDWFNTNTNRCFPLIRYAEILLNFAEARNERLAGPDAEVRSAVEEIRKRAGLNPYTLPTGLSKADMRAVIQNERRLELAFEGHRFFDVRRWKIAETTENQQMHGTEPTKTATGTTYRTINVRKHTFDKRMYLWPIPLSEVSKSSQLLQNPGY</sequence>
<dbReference type="InterPro" id="IPR033985">
    <property type="entry name" value="SusD-like_N"/>
</dbReference>
<keyword evidence="3" id="KW-0732">Signal</keyword>
<dbReference type="InterPro" id="IPR012944">
    <property type="entry name" value="SusD_RagB_dom"/>
</dbReference>
<evidence type="ECO:0000256" key="2">
    <source>
        <dbReference type="ARBA" id="ARBA00006275"/>
    </source>
</evidence>
<accession>A0A4Q0MEL2</accession>
<comment type="similarity">
    <text evidence="2">Belongs to the SusD family.</text>
</comment>
<keyword evidence="4" id="KW-0472">Membrane</keyword>
<dbReference type="EMBL" id="RXOC01000002">
    <property type="protein sequence ID" value="RXF71878.1"/>
    <property type="molecule type" value="Genomic_DNA"/>
</dbReference>
<comment type="caution">
    <text evidence="8">The sequence shown here is derived from an EMBL/GenBank/DDBJ whole genome shotgun (WGS) entry which is preliminary data.</text>
</comment>
<evidence type="ECO:0000256" key="4">
    <source>
        <dbReference type="ARBA" id="ARBA00023136"/>
    </source>
</evidence>
<dbReference type="AlphaFoldDB" id="A0A4Q0MEL2"/>
<keyword evidence="5" id="KW-0998">Cell outer membrane</keyword>
<evidence type="ECO:0000313" key="9">
    <source>
        <dbReference type="Proteomes" id="UP000290848"/>
    </source>
</evidence>
<dbReference type="InterPro" id="IPR011990">
    <property type="entry name" value="TPR-like_helical_dom_sf"/>
</dbReference>
<feature type="domain" description="RagB/SusD" evidence="6">
    <location>
        <begin position="334"/>
        <end position="586"/>
    </location>
</feature>
<gene>
    <name evidence="8" type="ORF">EKH83_04110</name>
</gene>
<name>A0A4Q0MEL2_9SPHI</name>
<evidence type="ECO:0000259" key="6">
    <source>
        <dbReference type="Pfam" id="PF07980"/>
    </source>
</evidence>
<dbReference type="PROSITE" id="PS51257">
    <property type="entry name" value="PROKAR_LIPOPROTEIN"/>
    <property type="match status" value="1"/>
</dbReference>
<dbReference type="Gene3D" id="1.25.40.390">
    <property type="match status" value="1"/>
</dbReference>
<reference evidence="8 9" key="1">
    <citation type="submission" date="2018-12" db="EMBL/GenBank/DDBJ databases">
        <title>The Draft Genome Sequence of the Soil Bacterium Pedobacter tournemirensis R1.</title>
        <authorList>
            <person name="He J."/>
        </authorList>
    </citation>
    <scope>NUCLEOTIDE SEQUENCE [LARGE SCALE GENOMIC DNA]</scope>
    <source>
        <strain evidence="8 9">R1</strain>
    </source>
</reference>
<dbReference type="Pfam" id="PF07980">
    <property type="entry name" value="SusD_RagB"/>
    <property type="match status" value="1"/>
</dbReference>
<feature type="domain" description="SusD-like N-terminal" evidence="7">
    <location>
        <begin position="113"/>
        <end position="234"/>
    </location>
</feature>
<dbReference type="Proteomes" id="UP000290848">
    <property type="component" value="Unassembled WGS sequence"/>
</dbReference>
<evidence type="ECO:0000256" key="5">
    <source>
        <dbReference type="ARBA" id="ARBA00023237"/>
    </source>
</evidence>
<evidence type="ECO:0000259" key="7">
    <source>
        <dbReference type="Pfam" id="PF14322"/>
    </source>
</evidence>
<evidence type="ECO:0000313" key="8">
    <source>
        <dbReference type="EMBL" id="RXF71878.1"/>
    </source>
</evidence>
<dbReference type="CDD" id="cd08977">
    <property type="entry name" value="SusD"/>
    <property type="match status" value="1"/>
</dbReference>